<dbReference type="GO" id="GO:0005507">
    <property type="term" value="F:copper ion binding"/>
    <property type="evidence" value="ECO:0007669"/>
    <property type="project" value="InterPro"/>
</dbReference>
<feature type="domain" description="Blue (type 1) copper" evidence="4">
    <location>
        <begin position="349"/>
        <end position="453"/>
    </location>
</feature>
<dbReference type="Proteomes" id="UP001432202">
    <property type="component" value="Chromosome"/>
</dbReference>
<dbReference type="PANTHER" id="PTHR36507">
    <property type="entry name" value="BLL1555 PROTEIN"/>
    <property type="match status" value="1"/>
</dbReference>
<keyword evidence="3" id="KW-0472">Membrane</keyword>
<dbReference type="GeneID" id="89335686"/>
<dbReference type="InterPro" id="IPR008972">
    <property type="entry name" value="Cupredoxin"/>
</dbReference>
<evidence type="ECO:0000313" key="5">
    <source>
        <dbReference type="EMBL" id="WWQ61052.1"/>
    </source>
</evidence>
<dbReference type="InterPro" id="IPR052721">
    <property type="entry name" value="ET_Amicyanin"/>
</dbReference>
<proteinExistence type="predicted"/>
<dbReference type="Pfam" id="PF00127">
    <property type="entry name" value="Copper-bind"/>
    <property type="match status" value="2"/>
</dbReference>
<evidence type="ECO:0000256" key="1">
    <source>
        <dbReference type="ARBA" id="ARBA00022723"/>
    </source>
</evidence>
<keyword evidence="3" id="KW-1133">Transmembrane helix</keyword>
<dbReference type="AlphaFoldDB" id="A0AAX4L2D3"/>
<dbReference type="InterPro" id="IPR000923">
    <property type="entry name" value="BlueCu_1"/>
</dbReference>
<gene>
    <name evidence="5" type="ORF">V6M85_02920</name>
</gene>
<sequence>MKKFNVSLRKTKQNNTEKCNKNTKRRAVNFSIILLLVVSTFGLLLLSDTTRASTTTAHHQWIVYVGGQSSDMSVMTMGFYPEIITIDAGDSITFIVNSTEPHTVTFLSGNPPLNPFLPQSLLPMGGSIYNGTGIVSSGLLFPGQTYTLTFTTPGVYIYQCTIHPGMVGVVIVNPAGTPYPLNQSQYDQIAYLQNLQALQSGESLLQQVNLPATPGPNGTLIWHIDAGFETPVSTEVTLNPVNSNVNGLAILSMAIPGELTVQVSLSGLTPGKTYKVGIYEGAAEVGGNVLYNLSPITASSNGTGVSLTTLKIPPLSPYIPTSFGIPAAGWYINVSSSGGAVATGDVIVPSASVMRFLPTTLTIHVGDTVVWTQLDPAEIHTITFVPQGMPIPEFGTPLSLIPSGGHLFNGSGYYNSGPLIAGQSYNLTFLTPGVYTYVCTLHDGMGMVGTIIVLPNDVQLSSHQISELNKTLTNVWYNVSGQLLFLNSQLTSLSGKISSINGQISQLGSLGNELTSLNNSQVAYQNNVNGKISSLYTLIAVLLALVVISLIMNVIIMTRKR</sequence>
<reference evidence="5 6" key="1">
    <citation type="submission" date="2024-02" db="EMBL/GenBank/DDBJ databases">
        <title>STSV induces naive adaptation in Sulfolobus.</title>
        <authorList>
            <person name="Xiang X."/>
            <person name="Song M."/>
        </authorList>
    </citation>
    <scope>NUCLEOTIDE SEQUENCE [LARGE SCALE GENOMIC DNA]</scope>
    <source>
        <strain evidence="5 6">RT2</strain>
    </source>
</reference>
<dbReference type="RefSeq" id="WP_338602785.1">
    <property type="nucleotide sequence ID" value="NZ_CP146016.1"/>
</dbReference>
<evidence type="ECO:0000256" key="3">
    <source>
        <dbReference type="SAM" id="Phobius"/>
    </source>
</evidence>
<feature type="transmembrane region" description="Helical" evidence="3">
    <location>
        <begin position="27"/>
        <end position="46"/>
    </location>
</feature>
<keyword evidence="2" id="KW-0186">Copper</keyword>
<protein>
    <submittedName>
        <fullName evidence="5">Plastocyanin/azurin family copper-binding protein</fullName>
    </submittedName>
</protein>
<keyword evidence="3" id="KW-0812">Transmembrane</keyword>
<dbReference type="SUPFAM" id="SSF49503">
    <property type="entry name" value="Cupredoxins"/>
    <property type="match status" value="2"/>
</dbReference>
<name>A0AAX4L2D3_9CREN</name>
<evidence type="ECO:0000259" key="4">
    <source>
        <dbReference type="Pfam" id="PF00127"/>
    </source>
</evidence>
<evidence type="ECO:0000256" key="2">
    <source>
        <dbReference type="ARBA" id="ARBA00023008"/>
    </source>
</evidence>
<dbReference type="PANTHER" id="PTHR36507:SF1">
    <property type="entry name" value="BLL1555 PROTEIN"/>
    <property type="match status" value="1"/>
</dbReference>
<dbReference type="Gene3D" id="2.60.40.420">
    <property type="entry name" value="Cupredoxins - blue copper proteins"/>
    <property type="match status" value="2"/>
</dbReference>
<accession>A0AAX4L2D3</accession>
<evidence type="ECO:0000313" key="6">
    <source>
        <dbReference type="Proteomes" id="UP001432202"/>
    </source>
</evidence>
<dbReference type="GO" id="GO:0009055">
    <property type="term" value="F:electron transfer activity"/>
    <property type="evidence" value="ECO:0007669"/>
    <property type="project" value="InterPro"/>
</dbReference>
<feature type="domain" description="Blue (type 1) copper" evidence="4">
    <location>
        <begin position="75"/>
        <end position="173"/>
    </location>
</feature>
<feature type="transmembrane region" description="Helical" evidence="3">
    <location>
        <begin position="535"/>
        <end position="556"/>
    </location>
</feature>
<keyword evidence="1" id="KW-0479">Metal-binding</keyword>
<organism evidence="5 6">
    <name type="scientific">Sulfolobus tengchongensis</name>
    <dbReference type="NCBI Taxonomy" id="207809"/>
    <lineage>
        <taxon>Archaea</taxon>
        <taxon>Thermoproteota</taxon>
        <taxon>Thermoprotei</taxon>
        <taxon>Sulfolobales</taxon>
        <taxon>Sulfolobaceae</taxon>
        <taxon>Sulfolobus</taxon>
    </lineage>
</organism>
<dbReference type="EMBL" id="CP146016">
    <property type="protein sequence ID" value="WWQ61052.1"/>
    <property type="molecule type" value="Genomic_DNA"/>
</dbReference>
<keyword evidence="6" id="KW-1185">Reference proteome</keyword>